<keyword evidence="18" id="KW-1185">Reference proteome</keyword>
<dbReference type="SUPFAM" id="SSF52518">
    <property type="entry name" value="Thiamin diphosphate-binding fold (THDP-binding)"/>
    <property type="match status" value="2"/>
</dbReference>
<keyword evidence="7 14" id="KW-0479">Metal-binding</keyword>
<dbReference type="GO" id="GO:0046872">
    <property type="term" value="F:metal ion binding"/>
    <property type="evidence" value="ECO:0007669"/>
    <property type="project" value="UniProtKB-UniRule"/>
</dbReference>
<dbReference type="PANTHER" id="PTHR43710:SF5">
    <property type="entry name" value="INDOLEPYRUVATE FERREDOXIN OXIDOREDUCTASE ALPHA SUBUNIT"/>
    <property type="match status" value="1"/>
</dbReference>
<dbReference type="InterPro" id="IPR002880">
    <property type="entry name" value="Pyrv_Fd/Flavodoxin_OxRdtase_N"/>
</dbReference>
<dbReference type="InterPro" id="IPR017721">
    <property type="entry name" value="IorA"/>
</dbReference>
<feature type="binding site" evidence="15">
    <location>
        <position position="561"/>
    </location>
    <ligand>
        <name>[4Fe-4S] cluster</name>
        <dbReference type="ChEBI" id="CHEBI:49883"/>
        <label>2</label>
    </ligand>
</feature>
<dbReference type="PIRSF" id="PIRSF006439">
    <property type="entry name" value="Indolepyruvate_ferr_oxidored"/>
    <property type="match status" value="1"/>
</dbReference>
<dbReference type="InterPro" id="IPR011766">
    <property type="entry name" value="TPP_enzyme_TPP-bd"/>
</dbReference>
<feature type="binding site" evidence="15">
    <location>
        <position position="567"/>
    </location>
    <ligand>
        <name>[4Fe-4S] cluster</name>
        <dbReference type="ChEBI" id="CHEBI:49883"/>
        <label>2</label>
    </ligand>
</feature>
<feature type="binding site" evidence="15">
    <location>
        <position position="542"/>
    </location>
    <ligand>
        <name>[4Fe-4S] cluster</name>
        <dbReference type="ChEBI" id="CHEBI:49883"/>
        <label>2</label>
    </ligand>
</feature>
<dbReference type="OrthoDB" id="9804603at2"/>
<evidence type="ECO:0000256" key="9">
    <source>
        <dbReference type="ARBA" id="ARBA00023002"/>
    </source>
</evidence>
<evidence type="ECO:0000256" key="6">
    <source>
        <dbReference type="ARBA" id="ARBA00022485"/>
    </source>
</evidence>
<dbReference type="EC" id="1.2.7.8" evidence="3 14"/>
<evidence type="ECO:0000256" key="8">
    <source>
        <dbReference type="ARBA" id="ARBA00022982"/>
    </source>
</evidence>
<dbReference type="GO" id="GO:0043805">
    <property type="term" value="F:indolepyruvate ferredoxin oxidoreductase activity"/>
    <property type="evidence" value="ECO:0007669"/>
    <property type="project" value="UniProtKB-UniRule"/>
</dbReference>
<keyword evidence="5 14" id="KW-0813">Transport</keyword>
<feature type="domain" description="4Fe-4S ferredoxin-type" evidence="16">
    <location>
        <begin position="552"/>
        <end position="581"/>
    </location>
</feature>
<dbReference type="InterPro" id="IPR009014">
    <property type="entry name" value="Transketo_C/PFOR_II"/>
</dbReference>
<dbReference type="Pfam" id="PF02775">
    <property type="entry name" value="TPP_enzyme_C"/>
    <property type="match status" value="1"/>
</dbReference>
<dbReference type="SUPFAM" id="SSF52922">
    <property type="entry name" value="TK C-terminal domain-like"/>
    <property type="match status" value="1"/>
</dbReference>
<dbReference type="Gene3D" id="3.40.50.970">
    <property type="match status" value="2"/>
</dbReference>
<dbReference type="GO" id="GO:0051539">
    <property type="term" value="F:4 iron, 4 sulfur cluster binding"/>
    <property type="evidence" value="ECO:0007669"/>
    <property type="project" value="UniProtKB-UniRule"/>
</dbReference>
<evidence type="ECO:0000256" key="5">
    <source>
        <dbReference type="ARBA" id="ARBA00022448"/>
    </source>
</evidence>
<evidence type="ECO:0000256" key="13">
    <source>
        <dbReference type="ARBA" id="ARBA00048332"/>
    </source>
</evidence>
<feature type="binding site" evidence="15">
    <location>
        <position position="531"/>
    </location>
    <ligand>
        <name>[4Fe-4S] cluster</name>
        <dbReference type="ChEBI" id="CHEBI:49883"/>
        <label>1</label>
    </ligand>
</feature>
<evidence type="ECO:0000256" key="11">
    <source>
        <dbReference type="ARBA" id="ARBA00023014"/>
    </source>
</evidence>
<reference evidence="18" key="1">
    <citation type="journal article" date="2010" name="Stand. Genomic Sci.">
        <title>Complete genome sequence of Syntrophothermus lipocalidus type strain (TGB-C1T).</title>
        <authorList>
            <consortium name="US DOE Joint Genome Institute (JGI-PGF)"/>
            <person name="Djao O."/>
            <person name="Zhang X."/>
            <person name="Lucas S."/>
            <person name="Lapidus A."/>
            <person name="Glavina Del Rio T."/>
            <person name="Nolan M."/>
            <person name="Tice H."/>
            <person name="Cheng J."/>
            <person name="Han C."/>
            <person name="Tapia R."/>
            <person name="Goodwin L."/>
            <person name="Pitluck S."/>
            <person name="Liolios K."/>
            <person name="Ivanova N."/>
            <person name="Mavromatis K."/>
            <person name="Mikhailova N."/>
            <person name="Ovchinnikova G."/>
            <person name="Pati A."/>
            <person name="Brambilla E."/>
            <person name="Chen A."/>
            <person name="Palaniappan K."/>
            <person name="Land M."/>
            <person name="Hauser L."/>
            <person name="Chang Y."/>
            <person name="Jeffries C."/>
            <person name="Rohde M."/>
            <person name="Sikorski J."/>
            <person name="Spring S."/>
            <person name="Goker M."/>
            <person name="Detter J."/>
            <person name="Woyke T."/>
            <person name="Bristow J."/>
            <person name="Eisen J."/>
            <person name="Markowitz V."/>
            <person name="Hugenholtz P."/>
            <person name="Kyrpides N."/>
            <person name="Klenk H."/>
        </authorList>
    </citation>
    <scope>NUCLEOTIDE SEQUENCE [LARGE SCALE GENOMIC DNA]</scope>
    <source>
        <strain evidence="18">DSM 12680 / TGB-C1</strain>
    </source>
</reference>
<comment type="cofactor">
    <cofactor evidence="14 15">
        <name>[4Fe-4S] cluster</name>
        <dbReference type="ChEBI" id="CHEBI:49883"/>
    </cofactor>
    <text evidence="14 15">Binds 2 [4Fe-4S] clusters. In this family the first cluster has a non-standard and varying [4Fe-4S] binding motif CX(2)CX(2)CX(4-5)CP.</text>
</comment>
<protein>
    <recommendedName>
        <fullName evidence="4 14">Indolepyruvate oxidoreductase subunit IorA</fullName>
        <shortName evidence="14">IOR</shortName>
        <ecNumber evidence="3 14">1.2.7.8</ecNumber>
    </recommendedName>
    <alternativeName>
        <fullName evidence="12 14">Indolepyruvate ferredoxin oxidoreductase subunit alpha</fullName>
    </alternativeName>
</protein>
<name>D7CN60_SYNLT</name>
<evidence type="ECO:0000256" key="3">
    <source>
        <dbReference type="ARBA" id="ARBA00012812"/>
    </source>
</evidence>
<dbReference type="HOGENOM" id="CLU_017727_0_0_9"/>
<evidence type="ECO:0000256" key="7">
    <source>
        <dbReference type="ARBA" id="ARBA00022723"/>
    </source>
</evidence>
<dbReference type="FunFam" id="3.40.50.970:FF:000039">
    <property type="entry name" value="Indolepyruvate oxidoreductase subunit IorA"/>
    <property type="match status" value="1"/>
</dbReference>
<feature type="domain" description="4Fe-4S ferredoxin-type" evidence="16">
    <location>
        <begin position="522"/>
        <end position="551"/>
    </location>
</feature>
<dbReference type="CDD" id="cd02008">
    <property type="entry name" value="TPP_IOR_alpha"/>
    <property type="match status" value="1"/>
</dbReference>
<dbReference type="PROSITE" id="PS51379">
    <property type="entry name" value="4FE4S_FER_2"/>
    <property type="match status" value="2"/>
</dbReference>
<dbReference type="eggNOG" id="COG4231">
    <property type="taxonomic scope" value="Bacteria"/>
</dbReference>
<evidence type="ECO:0000256" key="10">
    <source>
        <dbReference type="ARBA" id="ARBA00023004"/>
    </source>
</evidence>
<evidence type="ECO:0000256" key="2">
    <source>
        <dbReference type="ARBA" id="ARBA00011238"/>
    </source>
</evidence>
<dbReference type="Proteomes" id="UP000000378">
    <property type="component" value="Chromosome"/>
</dbReference>
<dbReference type="AlphaFoldDB" id="D7CN60"/>
<dbReference type="RefSeq" id="WP_013175547.1">
    <property type="nucleotide sequence ID" value="NC_014220.1"/>
</dbReference>
<dbReference type="InterPro" id="IPR029061">
    <property type="entry name" value="THDP-binding"/>
</dbReference>
<dbReference type="GO" id="GO:0030976">
    <property type="term" value="F:thiamine pyrophosphate binding"/>
    <property type="evidence" value="ECO:0007669"/>
    <property type="project" value="InterPro"/>
</dbReference>
<keyword evidence="6 14" id="KW-0004">4Fe-4S</keyword>
<keyword evidence="10 14" id="KW-0408">Iron</keyword>
<feature type="binding site" evidence="15">
    <location>
        <position position="534"/>
    </location>
    <ligand>
        <name>[4Fe-4S] cluster</name>
        <dbReference type="ChEBI" id="CHEBI:49883"/>
        <label>1</label>
    </ligand>
</feature>
<dbReference type="NCBIfam" id="TIGR03336">
    <property type="entry name" value="IOR_alpha"/>
    <property type="match status" value="1"/>
</dbReference>
<feature type="binding site" evidence="15">
    <location>
        <position position="537"/>
    </location>
    <ligand>
        <name>[4Fe-4S] cluster</name>
        <dbReference type="ChEBI" id="CHEBI:49883"/>
        <label>1</label>
    </ligand>
</feature>
<accession>D7CN60</accession>
<evidence type="ECO:0000256" key="1">
    <source>
        <dbReference type="ARBA" id="ARBA00002995"/>
    </source>
</evidence>
<proteinExistence type="predicted"/>
<evidence type="ECO:0000256" key="4">
    <source>
        <dbReference type="ARBA" id="ARBA00017710"/>
    </source>
</evidence>
<dbReference type="InterPro" id="IPR045025">
    <property type="entry name" value="HACL1-like"/>
</dbReference>
<evidence type="ECO:0000313" key="17">
    <source>
        <dbReference type="EMBL" id="ADI02145.1"/>
    </source>
</evidence>
<keyword evidence="8 14" id="KW-0249">Electron transport</keyword>
<evidence type="ECO:0000256" key="14">
    <source>
        <dbReference type="PIRNR" id="PIRNR006439"/>
    </source>
</evidence>
<reference evidence="17 18" key="2">
    <citation type="journal article" date="2010" name="Stand. Genomic Sci.">
        <title>Complete genome sequence of Syntrophothermus lipocalidus type strain (TGB-C1).</title>
        <authorList>
            <person name="Djao O.D."/>
            <person name="Zhang X."/>
            <person name="Lucas S."/>
            <person name="Lapidus A."/>
            <person name="Del Rio T.G."/>
            <person name="Nolan M."/>
            <person name="Tice H."/>
            <person name="Cheng J.F."/>
            <person name="Han C."/>
            <person name="Tapia R."/>
            <person name="Goodwin L."/>
            <person name="Pitluck S."/>
            <person name="Liolios K."/>
            <person name="Ivanova N."/>
            <person name="Mavromatis K."/>
            <person name="Mikhailova N."/>
            <person name="Ovchinnikova G."/>
            <person name="Pati A."/>
            <person name="Brambilla E."/>
            <person name="Chen A."/>
            <person name="Palaniappan K."/>
            <person name="Land M."/>
            <person name="Hauser L."/>
            <person name="Chang Y.J."/>
            <person name="Jeffries C.D."/>
            <person name="Rohde M."/>
            <person name="Sikorski J."/>
            <person name="Spring S."/>
            <person name="Goker M."/>
            <person name="Detter J.C."/>
            <person name="Woyke T."/>
            <person name="Bristow J."/>
            <person name="Eisen J.A."/>
            <person name="Markowitz V."/>
            <person name="Hugenholtz P."/>
            <person name="Kyrpides N.C."/>
            <person name="Klenk H.P."/>
        </authorList>
    </citation>
    <scope>NUCLEOTIDE SEQUENCE [LARGE SCALE GENOMIC DNA]</scope>
    <source>
        <strain evidence="18">DSM 12680 / TGB-C1</strain>
    </source>
</reference>
<dbReference type="PANTHER" id="PTHR43710">
    <property type="entry name" value="2-HYDROXYACYL-COA LYASE"/>
    <property type="match status" value="1"/>
</dbReference>
<dbReference type="Pfam" id="PF01855">
    <property type="entry name" value="POR_N"/>
    <property type="match status" value="1"/>
</dbReference>
<organism evidence="17 18">
    <name type="scientific">Syntrophothermus lipocalidus (strain DSM 12680 / TGB-C1)</name>
    <dbReference type="NCBI Taxonomy" id="643648"/>
    <lineage>
        <taxon>Bacteria</taxon>
        <taxon>Bacillati</taxon>
        <taxon>Bacillota</taxon>
        <taxon>Clostridia</taxon>
        <taxon>Eubacteriales</taxon>
        <taxon>Syntrophomonadaceae</taxon>
        <taxon>Syntrophothermus</taxon>
    </lineage>
</organism>
<dbReference type="CDD" id="cd07034">
    <property type="entry name" value="TPP_PYR_PFOR_IOR-alpha_like"/>
    <property type="match status" value="1"/>
</dbReference>
<keyword evidence="9 14" id="KW-0560">Oxidoreductase</keyword>
<feature type="binding site" evidence="15">
    <location>
        <position position="571"/>
    </location>
    <ligand>
        <name>[4Fe-4S] cluster</name>
        <dbReference type="ChEBI" id="CHEBI:49883"/>
        <label>1</label>
    </ligand>
</feature>
<evidence type="ECO:0000256" key="12">
    <source>
        <dbReference type="ARBA" id="ARBA00030514"/>
    </source>
</evidence>
<dbReference type="KEGG" id="slp:Slip_1382"/>
<gene>
    <name evidence="17" type="ordered locus">Slip_1382</name>
</gene>
<feature type="binding site" evidence="15">
    <location>
        <position position="564"/>
    </location>
    <ligand>
        <name>[4Fe-4S] cluster</name>
        <dbReference type="ChEBI" id="CHEBI:49883"/>
        <label>2</label>
    </ligand>
</feature>
<evidence type="ECO:0000313" key="18">
    <source>
        <dbReference type="Proteomes" id="UP000000378"/>
    </source>
</evidence>
<comment type="subunit">
    <text evidence="2">Heterodimer of the IorA and IorB subunits.</text>
</comment>
<keyword evidence="11 14" id="KW-0411">Iron-sulfur</keyword>
<dbReference type="Gene3D" id="3.30.70.20">
    <property type="match status" value="1"/>
</dbReference>
<evidence type="ECO:0000256" key="15">
    <source>
        <dbReference type="PIRSR" id="PIRSR006439-50"/>
    </source>
</evidence>
<comment type="function">
    <text evidence="1 14">Catalyzes the ferredoxin-dependent oxidative decarboxylation of arylpyruvates.</text>
</comment>
<dbReference type="InterPro" id="IPR017896">
    <property type="entry name" value="4Fe4S_Fe-S-bd"/>
</dbReference>
<dbReference type="EMBL" id="CP002048">
    <property type="protein sequence ID" value="ADI02145.1"/>
    <property type="molecule type" value="Genomic_DNA"/>
</dbReference>
<comment type="catalytic activity">
    <reaction evidence="13 14">
        <text>indole-3-pyruvate + 2 oxidized [2Fe-2S]-[ferredoxin] + CoA = (indol-3-yl)acetyl-CoA + 2 reduced [2Fe-2S]-[ferredoxin] + CO2 + H(+)</text>
        <dbReference type="Rhea" id="RHEA:12645"/>
        <dbReference type="Rhea" id="RHEA-COMP:10000"/>
        <dbReference type="Rhea" id="RHEA-COMP:10001"/>
        <dbReference type="ChEBI" id="CHEBI:15378"/>
        <dbReference type="ChEBI" id="CHEBI:16526"/>
        <dbReference type="ChEBI" id="CHEBI:17640"/>
        <dbReference type="ChEBI" id="CHEBI:33737"/>
        <dbReference type="ChEBI" id="CHEBI:33738"/>
        <dbReference type="ChEBI" id="CHEBI:57271"/>
        <dbReference type="ChEBI" id="CHEBI:57287"/>
        <dbReference type="EC" id="1.2.7.8"/>
    </reaction>
</comment>
<dbReference type="Pfam" id="PF00037">
    <property type="entry name" value="Fer4"/>
    <property type="match status" value="1"/>
</dbReference>
<dbReference type="STRING" id="643648.Slip_1382"/>
<evidence type="ECO:0000259" key="16">
    <source>
        <dbReference type="PROSITE" id="PS51379"/>
    </source>
</evidence>
<sequence>MRRLMIGNEAIARGAYEAGATVATAYPGTPSTEILEFFSRYDGVYAEWAPNEKVAFEVGCGASIAGARTLVAMKHVGVNVAADPLFTFAYTGVNGGLVLVSADDPGMHSSQNEQDNRGYGKFAKLLVVEPSDSQEAKDFVFSAFELSERFDTPVMLRITTRLAHSQSMVEEGERQQVDLKPYTKDAAKYVMLPGHARLRHLEVEKRMAALREYVEESPLNRIEWGDRALGIVTSGVAYQYVKEVMPEVSVLKLGTVNPLPEQLVRRFAAEVDRLIVVEELEPVMEEQLKAWGIKAEGKNFLPRTGEYSPELLEERLLGRTTNTAYTLDTTVPARPPLFCPGCPHRGVFYTLGRMRLTVCGDIGCYTLGALKPLAAMDTTICMGASIGAALGMEKARGPEYAQKTVAVIGDSTFVHSGITGLIDVVYNRGISTVLILDNGTTAMTGHQHHPATGRTIDGVETARLDLEAVCRAVGVQRVRTVDPLDLNQLEAALKEELISGQPSVIIARRPCALLPDAGLGKKMYYVDEEACKGCRLCIKIGCTGIYWIEEERIARINPNLCVGCGLCAQICKLDAILEGGGR</sequence>